<dbReference type="OrthoDB" id="6431021at2759"/>
<gene>
    <name evidence="3" type="ORF">APZ42_012886</name>
</gene>
<keyword evidence="4" id="KW-1185">Reference proteome</keyword>
<dbReference type="PANTHER" id="PTHR24413">
    <property type="entry name" value="SPECKLE-TYPE POZ PROTEIN"/>
    <property type="match status" value="1"/>
</dbReference>
<dbReference type="GO" id="GO:0042542">
    <property type="term" value="P:response to hydrogen peroxide"/>
    <property type="evidence" value="ECO:0007669"/>
    <property type="project" value="UniProtKB-ARBA"/>
</dbReference>
<organism evidence="3 4">
    <name type="scientific">Daphnia magna</name>
    <dbReference type="NCBI Taxonomy" id="35525"/>
    <lineage>
        <taxon>Eukaryota</taxon>
        <taxon>Metazoa</taxon>
        <taxon>Ecdysozoa</taxon>
        <taxon>Arthropoda</taxon>
        <taxon>Crustacea</taxon>
        <taxon>Branchiopoda</taxon>
        <taxon>Diplostraca</taxon>
        <taxon>Cladocera</taxon>
        <taxon>Anomopoda</taxon>
        <taxon>Daphniidae</taxon>
        <taxon>Daphnia</taxon>
    </lineage>
</organism>
<dbReference type="GO" id="GO:0009751">
    <property type="term" value="P:response to salicylic acid"/>
    <property type="evidence" value="ECO:0007669"/>
    <property type="project" value="UniProtKB-ARBA"/>
</dbReference>
<evidence type="ECO:0000256" key="1">
    <source>
        <dbReference type="ARBA" id="ARBA00022723"/>
    </source>
</evidence>
<accession>A0A162RGT5</accession>
<dbReference type="FunFam" id="1.25.40.420:FF:000012">
    <property type="entry name" value="BTB/POZ and TAZ domain-containing protein 2"/>
    <property type="match status" value="1"/>
</dbReference>
<dbReference type="STRING" id="35525.A0A162RGT5"/>
<keyword evidence="1" id="KW-0479">Metal-binding</keyword>
<dbReference type="EMBL" id="LRGB01000190">
    <property type="protein sequence ID" value="KZS20497.1"/>
    <property type="molecule type" value="Genomic_DNA"/>
</dbReference>
<comment type="caution">
    <text evidence="3">The sequence shown here is derived from an EMBL/GenBank/DDBJ whole genome shotgun (WGS) entry which is preliminary data.</text>
</comment>
<evidence type="ECO:0000313" key="3">
    <source>
        <dbReference type="EMBL" id="KZS20497.1"/>
    </source>
</evidence>
<dbReference type="GO" id="GO:0046872">
    <property type="term" value="F:metal ion binding"/>
    <property type="evidence" value="ECO:0007669"/>
    <property type="project" value="UniProtKB-KW"/>
</dbReference>
<dbReference type="SUPFAM" id="SSF54695">
    <property type="entry name" value="POZ domain"/>
    <property type="match status" value="1"/>
</dbReference>
<reference evidence="3 4" key="1">
    <citation type="submission" date="2016-03" db="EMBL/GenBank/DDBJ databases">
        <title>EvidentialGene: Evidence-directed Construction of Genes on Genomes.</title>
        <authorList>
            <person name="Gilbert D.G."/>
            <person name="Choi J.-H."/>
            <person name="Mockaitis K."/>
            <person name="Colbourne J."/>
            <person name="Pfrender M."/>
        </authorList>
    </citation>
    <scope>NUCLEOTIDE SEQUENCE [LARGE SCALE GENOMIC DNA]</scope>
    <source>
        <strain evidence="3 4">Xinb3</strain>
        <tissue evidence="3">Complete organism</tissue>
    </source>
</reference>
<dbReference type="FunFam" id="3.30.710.10:FF:000159">
    <property type="entry name" value="Speckle-type POZ protein B"/>
    <property type="match status" value="1"/>
</dbReference>
<dbReference type="GO" id="GO:0005516">
    <property type="term" value="F:calmodulin binding"/>
    <property type="evidence" value="ECO:0007669"/>
    <property type="project" value="UniProtKB-ARBA"/>
</dbReference>
<dbReference type="PROSITE" id="PS50097">
    <property type="entry name" value="BTB"/>
    <property type="match status" value="1"/>
</dbReference>
<dbReference type="Pfam" id="PF00651">
    <property type="entry name" value="BTB"/>
    <property type="match status" value="1"/>
</dbReference>
<proteinExistence type="predicted"/>
<dbReference type="SMART" id="SM00225">
    <property type="entry name" value="BTB"/>
    <property type="match status" value="1"/>
</dbReference>
<name>A0A162RGT5_9CRUS</name>
<dbReference type="InterPro" id="IPR011333">
    <property type="entry name" value="SKP1/BTB/POZ_sf"/>
</dbReference>
<evidence type="ECO:0000313" key="4">
    <source>
        <dbReference type="Proteomes" id="UP000076858"/>
    </source>
</evidence>
<dbReference type="InterPro" id="IPR000210">
    <property type="entry name" value="BTB/POZ_dom"/>
</dbReference>
<dbReference type="Proteomes" id="UP000076858">
    <property type="component" value="Unassembled WGS sequence"/>
</dbReference>
<evidence type="ECO:0000259" key="2">
    <source>
        <dbReference type="PROSITE" id="PS50097"/>
    </source>
</evidence>
<dbReference type="AlphaFoldDB" id="A0A162RGT5"/>
<feature type="domain" description="BTB" evidence="2">
    <location>
        <begin position="384"/>
        <end position="452"/>
    </location>
</feature>
<dbReference type="Gene3D" id="3.30.710.10">
    <property type="entry name" value="Potassium Channel Kv1.1, Chain A"/>
    <property type="match status" value="1"/>
</dbReference>
<protein>
    <recommendedName>
        <fullName evidence="2">BTB domain-containing protein</fullName>
    </recommendedName>
</protein>
<sequence>MTSDSNRSFKFGSGLTSSTTPVKNVIRQVEIRIDQVQPSLFCVYCEWNVPKYQATPPEKPLTNDAIFGDKNANLKNPSQLGNNDGNSGTIKATLSNQTITSSGFGTSAFVKPQQQQPQPLSVFGTPSSSMNVDTMTAGLAQTIKSSFSSGMPIQTLTSTPAVINFGASECKLPQQQQTAHLDEKPQTKSFGTTFASATSEPSNIRGFQIPVSQLNTSLASSNNISDKPDAKETEYVAEFTINQQAYTLKASFAKSTRITTGSIELKQVKTKSRLATEFDVESDGKSIPGNRILEKGSVQLPSAVWVHLNRSKKKHHNLRFSNSDRRWVSEDFIGIFEGFRSSESGIGLWKSLACSIYVQFEIINAGETKALKQFTNLYVEQIYCDVQFSLRGEQKIGGHRSMLAARSPVFAAMFRNGMKEETTGQVKIEDCEPDVFKQLLHYIYSGKTSTPLADTMVQSLFVVADKYDIQDLKEKCVTFLLTCLTMDNVVSLLVWSHLHLVERLKKVALTYMARNGKRICLLKDWEELAKNYPDLCVLAFRCMMRCTVHRVQESV</sequence>
<dbReference type="Gene3D" id="1.25.40.420">
    <property type="match status" value="1"/>
</dbReference>